<name>A0ABR4E053_9PEZI</name>
<evidence type="ECO:0000256" key="2">
    <source>
        <dbReference type="SAM" id="SignalP"/>
    </source>
</evidence>
<sequence>MLFPTLLTLLTISAMGVQPGSAHGVITSTDSDDCYMPCDEQGVWIGPRSDVSGTVDDTAAALKRFEDELAEFERLGEERWAAGGNKAIIKQSGDFQTRGSKARTAKAARRAERRARAA</sequence>
<feature type="region of interest" description="Disordered" evidence="1">
    <location>
        <begin position="92"/>
        <end position="118"/>
    </location>
</feature>
<evidence type="ECO:0000256" key="1">
    <source>
        <dbReference type="SAM" id="MobiDB-lite"/>
    </source>
</evidence>
<protein>
    <submittedName>
        <fullName evidence="3">Uncharacterized protein</fullName>
    </submittedName>
</protein>
<dbReference type="EMBL" id="JBAWTH010000126">
    <property type="protein sequence ID" value="KAL2275804.1"/>
    <property type="molecule type" value="Genomic_DNA"/>
</dbReference>
<dbReference type="Proteomes" id="UP001600888">
    <property type="component" value="Unassembled WGS sequence"/>
</dbReference>
<feature type="chain" id="PRO_5047208405" evidence="2">
    <location>
        <begin position="23"/>
        <end position="118"/>
    </location>
</feature>
<accession>A0ABR4E053</accession>
<gene>
    <name evidence="3" type="ORF">FJTKL_01564</name>
</gene>
<comment type="caution">
    <text evidence="3">The sequence shown here is derived from an EMBL/GenBank/DDBJ whole genome shotgun (WGS) entry which is preliminary data.</text>
</comment>
<keyword evidence="4" id="KW-1185">Reference proteome</keyword>
<proteinExistence type="predicted"/>
<organism evidence="3 4">
    <name type="scientific">Diaporthe vaccinii</name>
    <dbReference type="NCBI Taxonomy" id="105482"/>
    <lineage>
        <taxon>Eukaryota</taxon>
        <taxon>Fungi</taxon>
        <taxon>Dikarya</taxon>
        <taxon>Ascomycota</taxon>
        <taxon>Pezizomycotina</taxon>
        <taxon>Sordariomycetes</taxon>
        <taxon>Sordariomycetidae</taxon>
        <taxon>Diaporthales</taxon>
        <taxon>Diaporthaceae</taxon>
        <taxon>Diaporthe</taxon>
        <taxon>Diaporthe eres species complex</taxon>
    </lineage>
</organism>
<evidence type="ECO:0000313" key="3">
    <source>
        <dbReference type="EMBL" id="KAL2275804.1"/>
    </source>
</evidence>
<evidence type="ECO:0000313" key="4">
    <source>
        <dbReference type="Proteomes" id="UP001600888"/>
    </source>
</evidence>
<keyword evidence="2" id="KW-0732">Signal</keyword>
<feature type="compositionally biased region" description="Basic residues" evidence="1">
    <location>
        <begin position="100"/>
        <end position="118"/>
    </location>
</feature>
<reference evidence="3 4" key="1">
    <citation type="submission" date="2024-03" db="EMBL/GenBank/DDBJ databases">
        <title>A high-quality draft genome sequence of Diaporthe vaccinii, a causative agent of upright dieback and viscid rot disease in cranberry plants.</title>
        <authorList>
            <person name="Sarrasin M."/>
            <person name="Lang B.F."/>
            <person name="Burger G."/>
        </authorList>
    </citation>
    <scope>NUCLEOTIDE SEQUENCE [LARGE SCALE GENOMIC DNA]</scope>
    <source>
        <strain evidence="3 4">IS7</strain>
    </source>
</reference>
<feature type="signal peptide" evidence="2">
    <location>
        <begin position="1"/>
        <end position="22"/>
    </location>
</feature>